<dbReference type="Pfam" id="PF05380">
    <property type="entry name" value="Peptidase_A17"/>
    <property type="match status" value="1"/>
</dbReference>
<name>A0AAJ6VWH3_9ACAR</name>
<protein>
    <submittedName>
        <fullName evidence="2">Uncharacterized protein LOC100905616</fullName>
    </submittedName>
</protein>
<dbReference type="InterPro" id="IPR008042">
    <property type="entry name" value="Retrotrans_Pao"/>
</dbReference>
<dbReference type="GeneID" id="100905616"/>
<keyword evidence="1" id="KW-1185">Reference proteome</keyword>
<sequence length="802" mass="92516">MFNRATAVVEATKVELRLQSEQLPAAKLWISCQAIQDICEGEFEPQVDIETRGQLKQLKIQLADDADTDKPIAVVIRLDHLVEFQARKAIWLTKRWRWFRLCWDGRCSDVVTVRTTGISNQHYVAACLASTVDEKQIRTTSVIRDGADRSLDEQFRRFVETDAFLSNYDHDQSEKLFTEEFMKSVDFDHREKRIVVRLLFKDDIEPSENKGLCPARLRSLETSLKKTGLRRKYDAEFEGMLGLGSMERVDEKATPGRNISYVPHREVLKEDSLTTKLWVVFDASAKEKNKCSLKEFLWNGPNLNADLLGALLNFRRFDVTLMADTEKSFPQIIFHENDRYAFRVLWDADGTGTPQVFRLTRNCFGLGSSPFILAACFRKLLNTYQGSHPQVIERLRYSYYVNNVVMLIPNVGEAVQHYEVTKELFASGSFGLRKWFSNAEDLMARFVGDAVSLEEFTGKGTGEMKVLGIRLGILAPVVLRVKIIMQQLPCLPEYKSYPENEPHTNFRAHRWNKPYPESYLQTLDSAISKPFKDYLRWNVNDFIENRLQRNMRGNSVKPALSGVVPRRCKHHRMRTGRVRGHQGYRSESMFELPSSKVEDRAESTIPRLELIGLVLAAETHAYLKDQLMFKVHEYHSWTDSTSAFYQVKTQQPDKLPFFVRNRVKEFQRLVGSTVVRHIPGQLNRADLVSIGCNIEQLRTSIWFSGPKFIREDESTWPVQPEPPKLMAATVSARPALKSVLAFDRLGRWLKLKRSFAIVQRSIDCKMRRIGREQARSQLTPGELDRAEIVIVREVQKEGFQNE</sequence>
<accession>A0AAJ6VWH3</accession>
<dbReference type="RefSeq" id="XP_003740636.1">
    <property type="nucleotide sequence ID" value="XM_003740588.1"/>
</dbReference>
<dbReference type="InterPro" id="IPR043502">
    <property type="entry name" value="DNA/RNA_pol_sf"/>
</dbReference>
<dbReference type="KEGG" id="goe:100905616"/>
<dbReference type="GO" id="GO:0071897">
    <property type="term" value="P:DNA biosynthetic process"/>
    <property type="evidence" value="ECO:0007669"/>
    <property type="project" value="UniProtKB-ARBA"/>
</dbReference>
<evidence type="ECO:0000313" key="2">
    <source>
        <dbReference type="RefSeq" id="XP_003740636.1"/>
    </source>
</evidence>
<proteinExistence type="predicted"/>
<evidence type="ECO:0000313" key="1">
    <source>
        <dbReference type="Proteomes" id="UP000694867"/>
    </source>
</evidence>
<gene>
    <name evidence="2" type="primary">LOC100905616</name>
</gene>
<dbReference type="Proteomes" id="UP000694867">
    <property type="component" value="Unplaced"/>
</dbReference>
<dbReference type="PANTHER" id="PTHR47331:SF1">
    <property type="entry name" value="GAG-LIKE PROTEIN"/>
    <property type="match status" value="1"/>
</dbReference>
<organism evidence="1 2">
    <name type="scientific">Galendromus occidentalis</name>
    <name type="common">western predatory mite</name>
    <dbReference type="NCBI Taxonomy" id="34638"/>
    <lineage>
        <taxon>Eukaryota</taxon>
        <taxon>Metazoa</taxon>
        <taxon>Ecdysozoa</taxon>
        <taxon>Arthropoda</taxon>
        <taxon>Chelicerata</taxon>
        <taxon>Arachnida</taxon>
        <taxon>Acari</taxon>
        <taxon>Parasitiformes</taxon>
        <taxon>Mesostigmata</taxon>
        <taxon>Gamasina</taxon>
        <taxon>Phytoseioidea</taxon>
        <taxon>Phytoseiidae</taxon>
        <taxon>Typhlodrominae</taxon>
        <taxon>Galendromus</taxon>
    </lineage>
</organism>
<reference evidence="2" key="1">
    <citation type="submission" date="2025-08" db="UniProtKB">
        <authorList>
            <consortium name="RefSeq"/>
        </authorList>
    </citation>
    <scope>IDENTIFICATION</scope>
</reference>
<dbReference type="PANTHER" id="PTHR47331">
    <property type="entry name" value="PHD-TYPE DOMAIN-CONTAINING PROTEIN"/>
    <property type="match status" value="1"/>
</dbReference>
<feature type="non-terminal residue" evidence="2">
    <location>
        <position position="802"/>
    </location>
</feature>
<dbReference type="SUPFAM" id="SSF56672">
    <property type="entry name" value="DNA/RNA polymerases"/>
    <property type="match status" value="1"/>
</dbReference>
<dbReference type="AlphaFoldDB" id="A0AAJ6VWH3"/>